<dbReference type="InterPro" id="IPR010559">
    <property type="entry name" value="Sig_transdc_His_kin_internal"/>
</dbReference>
<protein>
    <recommendedName>
        <fullName evidence="3">histidine kinase</fullName>
        <ecNumber evidence="3">2.7.13.3</ecNumber>
    </recommendedName>
</protein>
<evidence type="ECO:0000256" key="5">
    <source>
        <dbReference type="ARBA" id="ARBA00022679"/>
    </source>
</evidence>
<keyword evidence="5" id="KW-0808">Transferase</keyword>
<dbReference type="InterPro" id="IPR036890">
    <property type="entry name" value="HATPase_C_sf"/>
</dbReference>
<keyword evidence="7" id="KW-0902">Two-component regulatory system</keyword>
<feature type="compositionally biased region" description="Basic and acidic residues" evidence="8">
    <location>
        <begin position="1"/>
        <end position="12"/>
    </location>
</feature>
<dbReference type="Gene3D" id="6.10.340.10">
    <property type="match status" value="1"/>
</dbReference>
<dbReference type="SUPFAM" id="SSF158472">
    <property type="entry name" value="HAMP domain-like"/>
    <property type="match status" value="1"/>
</dbReference>
<reference evidence="13 15" key="1">
    <citation type="submission" date="2016-08" db="EMBL/GenBank/DDBJ databases">
        <title>Characterization of Isolates of Eisenbergiella tayi Derived from Blood Cultures, Using Whole Genome Sequencing.</title>
        <authorList>
            <person name="Bernier A.-M."/>
            <person name="Burdz T."/>
            <person name="Wiebe D."/>
            <person name="Bernard K."/>
        </authorList>
    </citation>
    <scope>NUCLEOTIDE SEQUENCE [LARGE SCALE GENOMIC DNA]</scope>
    <source>
        <strain evidence="13 15">NML120146</strain>
    </source>
</reference>
<evidence type="ECO:0000256" key="4">
    <source>
        <dbReference type="ARBA" id="ARBA00022553"/>
    </source>
</evidence>
<feature type="transmembrane region" description="Helical" evidence="9">
    <location>
        <begin position="333"/>
        <end position="353"/>
    </location>
</feature>
<reference evidence="12 14" key="2">
    <citation type="submission" date="2016-08" db="EMBL/GenBank/DDBJ databases">
        <authorList>
            <person name="Seilhamer J.J."/>
        </authorList>
    </citation>
    <scope>NUCLEOTIDE SEQUENCE [LARGE SCALE GENOMIC DNA]</scope>
    <source>
        <strain evidence="12 14">NML150140-1</strain>
    </source>
</reference>
<evidence type="ECO:0000256" key="9">
    <source>
        <dbReference type="SAM" id="Phobius"/>
    </source>
</evidence>
<comment type="catalytic activity">
    <reaction evidence="1">
        <text>ATP + protein L-histidine = ADP + protein N-phospho-L-histidine.</text>
        <dbReference type="EC" id="2.7.13.3"/>
    </reaction>
</comment>
<sequence length="630" mass="69867">MAGACGREKGGPDRQGNAAAAGGERDTHLHTITGNSNGSLFMKNKLKDSITIKILFAMCICIVSFTLVSSLVISALLGSRLSERARQTNEQYLITIRNQLNGYIGELNTLGALCASNQNITQALGYHTLNNVSAKRMCLKAQEALDSYLSSSSLTLYATRLAIFNSDNICITASASRGHNISETEQLQEYAAACFQNGTGTPVYSWRSAIPNVSASALTSSTDKDSIILACLYPLSVSDGYYLYMEIKPELLKSPLAPYQNLQQIFITNEDRSIFYSSFTPSADFYGELSDLTDGITLQTGGRKYELSSCRIPEFGIYLCILSDKTLFAGDNLYILYLLGIILITTISAGLIITRIVSTRITKPIHVLTAHIRKISETDDFSYNPDIVTSSDEIGEIGHAVNHMALHIQELLTEMEKMFEQRKNIEISLLQSQINPHFLYNTLDSIRWMAVIQKSKNIELTTRALENLLRNVAKGVGDKITLQEELSLVQDYVHIQKVRYVEVFDIHYDIPEEFLSCKIIKFTLQPIVENAVFHGIEPTGEFGEIDIRARSDGEGLYLTIEDNGAGMTPEELQSLKESLKNSNKDSLSGIGVANVDARLKLNYGPQYGLLYDSMPGEFTRVTIHIPLERD</sequence>
<keyword evidence="9" id="KW-0812">Transmembrane</keyword>
<evidence type="ECO:0000313" key="15">
    <source>
        <dbReference type="Proteomes" id="UP000094869"/>
    </source>
</evidence>
<evidence type="ECO:0000256" key="7">
    <source>
        <dbReference type="ARBA" id="ARBA00023012"/>
    </source>
</evidence>
<dbReference type="PANTHER" id="PTHR34220:SF7">
    <property type="entry name" value="SENSOR HISTIDINE KINASE YPDA"/>
    <property type="match status" value="1"/>
</dbReference>
<feature type="domain" description="Histidine kinase" evidence="10">
    <location>
        <begin position="524"/>
        <end position="629"/>
    </location>
</feature>
<keyword evidence="9" id="KW-0472">Membrane</keyword>
<gene>
    <name evidence="12" type="ORF">BEI59_31200</name>
    <name evidence="13" type="ORF">BEI63_20780</name>
</gene>
<dbReference type="OrthoDB" id="9809348at2"/>
<evidence type="ECO:0000256" key="1">
    <source>
        <dbReference type="ARBA" id="ARBA00000085"/>
    </source>
</evidence>
<dbReference type="PROSITE" id="PS50885">
    <property type="entry name" value="HAMP"/>
    <property type="match status" value="1"/>
</dbReference>
<dbReference type="SMART" id="SM00387">
    <property type="entry name" value="HATPase_c"/>
    <property type="match status" value="1"/>
</dbReference>
<proteinExistence type="predicted"/>
<dbReference type="EC" id="2.7.13.3" evidence="3"/>
<evidence type="ECO:0000256" key="8">
    <source>
        <dbReference type="SAM" id="MobiDB-lite"/>
    </source>
</evidence>
<name>A0A1E3U9I4_9FIRM</name>
<evidence type="ECO:0000256" key="2">
    <source>
        <dbReference type="ARBA" id="ARBA00004370"/>
    </source>
</evidence>
<evidence type="ECO:0000313" key="14">
    <source>
        <dbReference type="Proteomes" id="UP000094271"/>
    </source>
</evidence>
<dbReference type="PROSITE" id="PS50109">
    <property type="entry name" value="HIS_KIN"/>
    <property type="match status" value="1"/>
</dbReference>
<dbReference type="InterPro" id="IPR003660">
    <property type="entry name" value="HAMP_dom"/>
</dbReference>
<keyword evidence="6" id="KW-0418">Kinase</keyword>
<evidence type="ECO:0000259" key="11">
    <source>
        <dbReference type="PROSITE" id="PS50885"/>
    </source>
</evidence>
<evidence type="ECO:0000256" key="6">
    <source>
        <dbReference type="ARBA" id="ARBA00022777"/>
    </source>
</evidence>
<evidence type="ECO:0000259" key="10">
    <source>
        <dbReference type="PROSITE" id="PS50109"/>
    </source>
</evidence>
<dbReference type="InterPro" id="IPR003594">
    <property type="entry name" value="HATPase_dom"/>
</dbReference>
<dbReference type="EMBL" id="MEHA01000037">
    <property type="protein sequence ID" value="ODR42665.1"/>
    <property type="molecule type" value="Genomic_DNA"/>
</dbReference>
<keyword evidence="9" id="KW-1133">Transmembrane helix</keyword>
<dbReference type="Pfam" id="PF06580">
    <property type="entry name" value="His_kinase"/>
    <property type="match status" value="1"/>
</dbReference>
<keyword evidence="4" id="KW-0597">Phosphoprotein</keyword>
<organism evidence="12 14">
    <name type="scientific">Eisenbergiella tayi</name>
    <dbReference type="NCBI Taxonomy" id="1432052"/>
    <lineage>
        <taxon>Bacteria</taxon>
        <taxon>Bacillati</taxon>
        <taxon>Bacillota</taxon>
        <taxon>Clostridia</taxon>
        <taxon>Lachnospirales</taxon>
        <taxon>Lachnospiraceae</taxon>
        <taxon>Eisenbergiella</taxon>
    </lineage>
</organism>
<dbReference type="InterPro" id="IPR050640">
    <property type="entry name" value="Bact_2-comp_sensor_kinase"/>
</dbReference>
<dbReference type="Gene3D" id="3.30.565.10">
    <property type="entry name" value="Histidine kinase-like ATPase, C-terminal domain"/>
    <property type="match status" value="1"/>
</dbReference>
<dbReference type="Pfam" id="PF02518">
    <property type="entry name" value="HATPase_c"/>
    <property type="match status" value="1"/>
</dbReference>
<dbReference type="InterPro" id="IPR005467">
    <property type="entry name" value="His_kinase_dom"/>
</dbReference>
<dbReference type="GO" id="GO:0016020">
    <property type="term" value="C:membrane"/>
    <property type="evidence" value="ECO:0007669"/>
    <property type="project" value="UniProtKB-SubCell"/>
</dbReference>
<evidence type="ECO:0000313" key="13">
    <source>
        <dbReference type="EMBL" id="ODR51628.1"/>
    </source>
</evidence>
<evidence type="ECO:0000313" key="12">
    <source>
        <dbReference type="EMBL" id="ODR42665.1"/>
    </source>
</evidence>
<dbReference type="SMART" id="SM00304">
    <property type="entry name" value="HAMP"/>
    <property type="match status" value="1"/>
</dbReference>
<dbReference type="CDD" id="cd06225">
    <property type="entry name" value="HAMP"/>
    <property type="match status" value="1"/>
</dbReference>
<dbReference type="GO" id="GO:0000155">
    <property type="term" value="F:phosphorelay sensor kinase activity"/>
    <property type="evidence" value="ECO:0007669"/>
    <property type="project" value="InterPro"/>
</dbReference>
<feature type="domain" description="HAMP" evidence="11">
    <location>
        <begin position="359"/>
        <end position="413"/>
    </location>
</feature>
<dbReference type="Proteomes" id="UP000094271">
    <property type="component" value="Unassembled WGS sequence"/>
</dbReference>
<dbReference type="AlphaFoldDB" id="A0A1E3U9I4"/>
<keyword evidence="15" id="KW-1185">Reference proteome</keyword>
<evidence type="ECO:0000256" key="3">
    <source>
        <dbReference type="ARBA" id="ARBA00012438"/>
    </source>
</evidence>
<dbReference type="EMBL" id="MEHD01000032">
    <property type="protein sequence ID" value="ODR51628.1"/>
    <property type="molecule type" value="Genomic_DNA"/>
</dbReference>
<feature type="transmembrane region" description="Helical" evidence="9">
    <location>
        <begin position="50"/>
        <end position="77"/>
    </location>
</feature>
<dbReference type="Pfam" id="PF00672">
    <property type="entry name" value="HAMP"/>
    <property type="match status" value="1"/>
</dbReference>
<comment type="caution">
    <text evidence="12">The sequence shown here is derived from an EMBL/GenBank/DDBJ whole genome shotgun (WGS) entry which is preliminary data.</text>
</comment>
<dbReference type="Proteomes" id="UP000094869">
    <property type="component" value="Unassembled WGS sequence"/>
</dbReference>
<comment type="subcellular location">
    <subcellularLocation>
        <location evidence="2">Membrane</location>
    </subcellularLocation>
</comment>
<accession>A0A1E3U9I4</accession>
<dbReference type="PANTHER" id="PTHR34220">
    <property type="entry name" value="SENSOR HISTIDINE KINASE YPDA"/>
    <property type="match status" value="1"/>
</dbReference>
<feature type="region of interest" description="Disordered" evidence="8">
    <location>
        <begin position="1"/>
        <end position="28"/>
    </location>
</feature>
<dbReference type="SUPFAM" id="SSF55874">
    <property type="entry name" value="ATPase domain of HSP90 chaperone/DNA topoisomerase II/histidine kinase"/>
    <property type="match status" value="1"/>
</dbReference>